<proteinExistence type="predicted"/>
<accession>A0A1F7Y2E9</accession>
<dbReference type="EMBL" id="MGGE01000014">
    <property type="protein sequence ID" value="OGM21494.1"/>
    <property type="molecule type" value="Genomic_DNA"/>
</dbReference>
<dbReference type="AlphaFoldDB" id="A0A1F7Y2E9"/>
<gene>
    <name evidence="2" type="ORF">A2714_00020</name>
</gene>
<evidence type="ECO:0000259" key="1">
    <source>
        <dbReference type="Pfam" id="PF05050"/>
    </source>
</evidence>
<name>A0A1F7Y2E9_9BACT</name>
<evidence type="ECO:0000313" key="2">
    <source>
        <dbReference type="EMBL" id="OGM21494.1"/>
    </source>
</evidence>
<protein>
    <recommendedName>
        <fullName evidence="1">Methyltransferase FkbM domain-containing protein</fullName>
    </recommendedName>
</protein>
<reference evidence="2 3" key="1">
    <citation type="journal article" date="2016" name="Nat. Commun.">
        <title>Thousands of microbial genomes shed light on interconnected biogeochemical processes in an aquifer system.</title>
        <authorList>
            <person name="Anantharaman K."/>
            <person name="Brown C.T."/>
            <person name="Hug L.A."/>
            <person name="Sharon I."/>
            <person name="Castelle C.J."/>
            <person name="Probst A.J."/>
            <person name="Thomas B.C."/>
            <person name="Singh A."/>
            <person name="Wilkins M.J."/>
            <person name="Karaoz U."/>
            <person name="Brodie E.L."/>
            <person name="Williams K.H."/>
            <person name="Hubbard S.S."/>
            <person name="Banfield J.F."/>
        </authorList>
    </citation>
    <scope>NUCLEOTIDE SEQUENCE [LARGE SCALE GENOMIC DNA]</scope>
</reference>
<dbReference type="Pfam" id="PF05050">
    <property type="entry name" value="Methyltransf_21"/>
    <property type="match status" value="1"/>
</dbReference>
<dbReference type="Proteomes" id="UP000178419">
    <property type="component" value="Unassembled WGS sequence"/>
</dbReference>
<feature type="domain" description="Methyltransferase FkbM" evidence="1">
    <location>
        <begin position="42"/>
        <end position="144"/>
    </location>
</feature>
<organism evidence="2 3">
    <name type="scientific">Candidatus Woesebacteria bacterium RIFCSPHIGHO2_01_FULL_38_9</name>
    <dbReference type="NCBI Taxonomy" id="1802492"/>
    <lineage>
        <taxon>Bacteria</taxon>
        <taxon>Candidatus Woeseibacteriota</taxon>
    </lineage>
</organism>
<dbReference type="InterPro" id="IPR006342">
    <property type="entry name" value="FkbM_mtfrase"/>
</dbReference>
<comment type="caution">
    <text evidence="2">The sequence shown here is derived from an EMBL/GenBank/DDBJ whole genome shotgun (WGS) entry which is preliminary data.</text>
</comment>
<sequence>MRFLFSWNFAKDRKIRYINKFELRIYSQNGEDGILQTIFYKIGTKNRYFVEFGVGDGNECNTRFLKEAHNWKGLWMDAKYKSNDIKKELVTKENVEKLFKKYKVPKNFDLLSIDIDGNDYWVWEAIKYYKPRVVVIEYNSVYPTPIKVAVKYDANFEREADNYFGASLSALEALGREKGYTLIACDSNGINAFFVRSNLVKDRFLIDTIVNIYKPPKFGLKLDGKYVGYKKSKREMISI</sequence>
<evidence type="ECO:0000313" key="3">
    <source>
        <dbReference type="Proteomes" id="UP000178419"/>
    </source>
</evidence>